<dbReference type="PANTHER" id="PTHR48073:SF2">
    <property type="entry name" value="O-SUCCINYLBENZOATE SYNTHASE"/>
    <property type="match status" value="1"/>
</dbReference>
<dbReference type="InterPro" id="IPR036849">
    <property type="entry name" value="Enolase-like_C_sf"/>
</dbReference>
<dbReference type="SMART" id="SM00922">
    <property type="entry name" value="MR_MLE"/>
    <property type="match status" value="1"/>
</dbReference>
<evidence type="ECO:0000256" key="4">
    <source>
        <dbReference type="ARBA" id="ARBA00023235"/>
    </source>
</evidence>
<accession>A0A926XYV6</accession>
<feature type="binding site" evidence="6">
    <location>
        <position position="241"/>
    </location>
    <ligand>
        <name>Mg(2+)</name>
        <dbReference type="ChEBI" id="CHEBI:18420"/>
    </ligand>
</feature>
<reference evidence="9" key="1">
    <citation type="submission" date="2020-09" db="EMBL/GenBank/DDBJ databases">
        <authorList>
            <person name="Kim M.K."/>
        </authorList>
    </citation>
    <scope>NUCLEOTIDE SEQUENCE</scope>
    <source>
        <strain evidence="9">BT702</strain>
    </source>
</reference>
<feature type="active site" description="Proton acceptor; specific for (R)-substrate epimerization" evidence="5">
    <location>
        <position position="162"/>
    </location>
</feature>
<dbReference type="GO" id="GO:0016855">
    <property type="term" value="F:racemase and epimerase activity, acting on amino acids and derivatives"/>
    <property type="evidence" value="ECO:0007669"/>
    <property type="project" value="UniProtKB-UniRule"/>
</dbReference>
<feature type="domain" description="Mandelate racemase/muconate lactonizing enzyme C-terminal" evidence="8">
    <location>
        <begin position="141"/>
        <end position="237"/>
    </location>
</feature>
<sequence length="356" mass="38744">MRIKSIRTYLRNLALTKPYTIAYQTTSDVENVFLEIELDNGMVGLGAANPSPEVVGESPEQALQNLQGEWVSSLVGKDIRLFQGLIREGRQQFAKAPGTLAALDIALHDSFGQYLGIPIVQFYGQKIHSLPTSVTIGIMNVADTLAEAAGYYEQGFRVLKVKTGLNVAEDSERIIKLRETYRHTMTIRVDANQGYSLTDLALFQEATAEAAVELIEQPLLVGQEEDLLRLPDAIRKRLAADESLKGPKAALQLAQQPQPFGIYNIKLMKCGGIRAALDMATIAEAAGISLFWGCNDESRVSITAALHAAFACPHTRYIDLDGSFELAEDIVSGGFVVENGFMRPTAGAGLGLSRLE</sequence>
<dbReference type="SUPFAM" id="SSF54826">
    <property type="entry name" value="Enolase N-terminal domain-like"/>
    <property type="match status" value="1"/>
</dbReference>
<organism evidence="9 10">
    <name type="scientific">Spirosoma profusum</name>
    <dbReference type="NCBI Taxonomy" id="2771354"/>
    <lineage>
        <taxon>Bacteria</taxon>
        <taxon>Pseudomonadati</taxon>
        <taxon>Bacteroidota</taxon>
        <taxon>Cytophagia</taxon>
        <taxon>Cytophagales</taxon>
        <taxon>Cytophagaceae</taxon>
        <taxon>Spirosoma</taxon>
    </lineage>
</organism>
<dbReference type="SUPFAM" id="SSF51604">
    <property type="entry name" value="Enolase C-terminal domain-like"/>
    <property type="match status" value="1"/>
</dbReference>
<dbReference type="GO" id="GO:0000287">
    <property type="term" value="F:magnesium ion binding"/>
    <property type="evidence" value="ECO:0007669"/>
    <property type="project" value="UniProtKB-ARBA"/>
</dbReference>
<evidence type="ECO:0000256" key="1">
    <source>
        <dbReference type="ARBA" id="ARBA00008031"/>
    </source>
</evidence>
<dbReference type="InterPro" id="IPR029065">
    <property type="entry name" value="Enolase_C-like"/>
</dbReference>
<evidence type="ECO:0000256" key="2">
    <source>
        <dbReference type="ARBA" id="ARBA00022723"/>
    </source>
</evidence>
<dbReference type="InterPro" id="IPR013342">
    <property type="entry name" value="Mandelate_racemase_C"/>
</dbReference>
<feature type="binding site" evidence="6">
    <location>
        <position position="216"/>
    </location>
    <ligand>
        <name>Mg(2+)</name>
        <dbReference type="ChEBI" id="CHEBI:18420"/>
    </ligand>
</feature>
<dbReference type="Pfam" id="PF02746">
    <property type="entry name" value="MR_MLE_N"/>
    <property type="match status" value="1"/>
</dbReference>
<dbReference type="InterPro" id="IPR013341">
    <property type="entry name" value="Mandelate_racemase_N_dom"/>
</dbReference>
<evidence type="ECO:0000256" key="6">
    <source>
        <dbReference type="PIRSR" id="PIRSR634603-3"/>
    </source>
</evidence>
<dbReference type="Pfam" id="PF13378">
    <property type="entry name" value="MR_MLE_C"/>
    <property type="match status" value="1"/>
</dbReference>
<keyword evidence="2 6" id="KW-0479">Metal-binding</keyword>
<evidence type="ECO:0000256" key="7">
    <source>
        <dbReference type="RuleBase" id="RU366006"/>
    </source>
</evidence>
<dbReference type="Gene3D" id="3.20.20.120">
    <property type="entry name" value="Enolase-like C-terminal domain"/>
    <property type="match status" value="1"/>
</dbReference>
<dbReference type="SFLD" id="SFLDG00180">
    <property type="entry name" value="muconate_cycloisomerase"/>
    <property type="match status" value="1"/>
</dbReference>
<name>A0A926XYV6_9BACT</name>
<evidence type="ECO:0000313" key="9">
    <source>
        <dbReference type="EMBL" id="MBD2703504.1"/>
    </source>
</evidence>
<dbReference type="Proteomes" id="UP000598820">
    <property type="component" value="Unassembled WGS sequence"/>
</dbReference>
<dbReference type="SFLD" id="SFLDS00001">
    <property type="entry name" value="Enolase"/>
    <property type="match status" value="1"/>
</dbReference>
<dbReference type="RefSeq" id="WP_190889351.1">
    <property type="nucleotide sequence ID" value="NZ_JACWZY010000022.1"/>
</dbReference>
<evidence type="ECO:0000256" key="3">
    <source>
        <dbReference type="ARBA" id="ARBA00022842"/>
    </source>
</evidence>
<protein>
    <recommendedName>
        <fullName evidence="7">Dipeptide epimerase</fullName>
        <ecNumber evidence="7">5.1.1.-</ecNumber>
    </recommendedName>
</protein>
<evidence type="ECO:0000256" key="5">
    <source>
        <dbReference type="PIRSR" id="PIRSR634603-1"/>
    </source>
</evidence>
<dbReference type="Gene3D" id="3.30.390.10">
    <property type="entry name" value="Enolase-like, N-terminal domain"/>
    <property type="match status" value="1"/>
</dbReference>
<keyword evidence="3 6" id="KW-0460">Magnesium</keyword>
<feature type="binding site" evidence="6">
    <location>
        <position position="190"/>
    </location>
    <ligand>
        <name>Mg(2+)</name>
        <dbReference type="ChEBI" id="CHEBI:18420"/>
    </ligand>
</feature>
<proteinExistence type="inferred from homology"/>
<dbReference type="AlphaFoldDB" id="A0A926XYV6"/>
<gene>
    <name evidence="9" type="ORF">IC229_22860</name>
</gene>
<evidence type="ECO:0000259" key="8">
    <source>
        <dbReference type="SMART" id="SM00922"/>
    </source>
</evidence>
<keyword evidence="10" id="KW-1185">Reference proteome</keyword>
<dbReference type="InterPro" id="IPR029017">
    <property type="entry name" value="Enolase-like_N"/>
</dbReference>
<dbReference type="EMBL" id="JACWZY010000022">
    <property type="protein sequence ID" value="MBD2703504.1"/>
    <property type="molecule type" value="Genomic_DNA"/>
</dbReference>
<dbReference type="EC" id="5.1.1.-" evidence="7"/>
<dbReference type="CDD" id="cd03319">
    <property type="entry name" value="L-Ala-DL-Glu_epimerase"/>
    <property type="match status" value="1"/>
</dbReference>
<dbReference type="InterPro" id="IPR034603">
    <property type="entry name" value="Dipeptide_epimerase"/>
</dbReference>
<dbReference type="PANTHER" id="PTHR48073">
    <property type="entry name" value="O-SUCCINYLBENZOATE SYNTHASE-RELATED"/>
    <property type="match status" value="1"/>
</dbReference>
<feature type="active site" description="Proton acceptor; specific for (S)-substrate epimerization" evidence="5">
    <location>
        <position position="266"/>
    </location>
</feature>
<evidence type="ECO:0000313" key="10">
    <source>
        <dbReference type="Proteomes" id="UP000598820"/>
    </source>
</evidence>
<comment type="similarity">
    <text evidence="1 7">Belongs to the mandelate racemase/muconate lactonizing enzyme family.</text>
</comment>
<dbReference type="GO" id="GO:0006518">
    <property type="term" value="P:peptide metabolic process"/>
    <property type="evidence" value="ECO:0007669"/>
    <property type="project" value="UniProtKB-ARBA"/>
</dbReference>
<comment type="caution">
    <text evidence="9">The sequence shown here is derived from an EMBL/GenBank/DDBJ whole genome shotgun (WGS) entry which is preliminary data.</text>
</comment>
<keyword evidence="4 7" id="KW-0413">Isomerase</keyword>
<comment type="cofactor">
    <cofactor evidence="6 7">
        <name>Mg(2+)</name>
        <dbReference type="ChEBI" id="CHEBI:18420"/>
    </cofactor>
    <text evidence="6 7">Binds 1 Mg(2+) ion per subunit.</text>
</comment>